<name>A0A1R1XV97_9FUNG</name>
<dbReference type="PANTHER" id="PTHR21551:SF0">
    <property type="entry name" value="PROTEIN ASSOCIATED WITH TOPO II RELATED-1, ISOFORM A"/>
    <property type="match status" value="1"/>
</dbReference>
<dbReference type="AlphaFoldDB" id="A0A1R1XV97"/>
<dbReference type="STRING" id="133412.A0A1R1XV97"/>
<dbReference type="GO" id="GO:0016853">
    <property type="term" value="F:isomerase activity"/>
    <property type="evidence" value="ECO:0007669"/>
    <property type="project" value="UniProtKB-KW"/>
</dbReference>
<comment type="caution">
    <text evidence="8">The sequence shown here is derived from an EMBL/GenBank/DDBJ whole genome shotgun (WGS) entry which is preliminary data.</text>
</comment>
<comment type="similarity">
    <text evidence="3">Belongs to the PAT1 family.</text>
</comment>
<dbReference type="Pfam" id="PF09770">
    <property type="entry name" value="PAT1"/>
    <property type="match status" value="1"/>
</dbReference>
<dbReference type="GO" id="GO:0000290">
    <property type="term" value="P:deadenylation-dependent decapping of nuclear-transcribed mRNA"/>
    <property type="evidence" value="ECO:0007669"/>
    <property type="project" value="InterPro"/>
</dbReference>
<keyword evidence="8" id="KW-0413">Isomerase</keyword>
<proteinExistence type="inferred from homology"/>
<evidence type="ECO:0000256" key="3">
    <source>
        <dbReference type="ARBA" id="ARBA00009138"/>
    </source>
</evidence>
<keyword evidence="4" id="KW-0963">Cytoplasm</keyword>
<evidence type="ECO:0000256" key="5">
    <source>
        <dbReference type="ARBA" id="ARBA00022884"/>
    </source>
</evidence>
<dbReference type="PANTHER" id="PTHR21551">
    <property type="entry name" value="TOPOISOMERASE II-ASSOCIATED PROTEIN PAT1"/>
    <property type="match status" value="1"/>
</dbReference>
<evidence type="ECO:0000256" key="2">
    <source>
        <dbReference type="ARBA" id="ARBA00004201"/>
    </source>
</evidence>
<keyword evidence="5" id="KW-0694">RNA-binding</keyword>
<dbReference type="OrthoDB" id="74835at2759"/>
<dbReference type="GO" id="GO:0003723">
    <property type="term" value="F:RNA binding"/>
    <property type="evidence" value="ECO:0007669"/>
    <property type="project" value="UniProtKB-KW"/>
</dbReference>
<sequence length="571" mass="65116">MMNQFSKFDSSYNIEPDDSLNDETFGDNSANFHGDFDFFNSTFNNINLNDLQANRNDEIRSAINEPSKKVYTLEEIESQIITNMRNKQLEDQHLQLKKEEKLKMELLKVSFDKYKGLMTQGDKDHVLRVQISQIFAEDSGSDSFYSHMYKILRSRTDSQSVSSERASYGLNENRVHLQLQRMINDARRRKPKASTVILDGALGKITAKTSRNPKQVIQIEKEKDILEKASEGQTIEKKEVNNFSPETDKRKTLQMVEDIYDSVLVMEQIIRDHQVSEVDYNRGQNWHEKYNSTKDFIWDKLELEKPVSSEFPHPFVRILSVSKGKRIIPRIVHHFTSNQMLALVTTVVANFESLDVCKLGRRVSLLNNESNNLFMMFVMPAILTYLSEAPMSIVNGLLALLMDRNSIAWVARTKPGMSLMTLLLSRAEVLKQSIVQKDVGGSHPTSSENQAEINEQNSCLMRYAELYGVLFRTLQNHLPTLMPSPYTTSFDQMSMEKASEDGYIWQFLASLAVSASVEQQHILVGLAREVVIERVAMANSVGINSDFKAQILANVNTFLNSLGLDSSQISF</sequence>
<evidence type="ECO:0000256" key="1">
    <source>
        <dbReference type="ARBA" id="ARBA00004123"/>
    </source>
</evidence>
<comment type="subcellular location">
    <subcellularLocation>
        <location evidence="2">Cytoplasm</location>
        <location evidence="2">P-body</location>
    </subcellularLocation>
    <subcellularLocation>
        <location evidence="1">Nucleus</location>
    </subcellularLocation>
</comment>
<evidence type="ECO:0000313" key="9">
    <source>
        <dbReference type="Proteomes" id="UP000187283"/>
    </source>
</evidence>
<evidence type="ECO:0000259" key="7">
    <source>
        <dbReference type="Pfam" id="PF09770"/>
    </source>
</evidence>
<dbReference type="Proteomes" id="UP000187283">
    <property type="component" value="Unassembled WGS sequence"/>
</dbReference>
<protein>
    <submittedName>
        <fullName evidence="8">DNA topoisomerase 2-associated protein pat1</fullName>
    </submittedName>
</protein>
<dbReference type="GO" id="GO:0000932">
    <property type="term" value="C:P-body"/>
    <property type="evidence" value="ECO:0007669"/>
    <property type="project" value="UniProtKB-SubCell"/>
</dbReference>
<keyword evidence="6" id="KW-0539">Nucleus</keyword>
<dbReference type="GO" id="GO:0005634">
    <property type="term" value="C:nucleus"/>
    <property type="evidence" value="ECO:0007669"/>
    <property type="project" value="UniProtKB-SubCell"/>
</dbReference>
<dbReference type="EMBL" id="LSSN01001715">
    <property type="protein sequence ID" value="OMJ18560.1"/>
    <property type="molecule type" value="Genomic_DNA"/>
</dbReference>
<reference evidence="8 9" key="1">
    <citation type="submission" date="2017-01" db="EMBL/GenBank/DDBJ databases">
        <authorList>
            <person name="Mah S.A."/>
            <person name="Swanson W.J."/>
            <person name="Moy G.W."/>
            <person name="Vacquier V.D."/>
        </authorList>
    </citation>
    <scope>NUCLEOTIDE SEQUENCE [LARGE SCALE GENOMIC DNA]</scope>
    <source>
        <strain evidence="8 9">GSMNP</strain>
    </source>
</reference>
<feature type="domain" description="mRNA decay factor PAT1" evidence="7">
    <location>
        <begin position="173"/>
        <end position="565"/>
    </location>
</feature>
<organism evidence="8 9">
    <name type="scientific">Smittium culicis</name>
    <dbReference type="NCBI Taxonomy" id="133412"/>
    <lineage>
        <taxon>Eukaryota</taxon>
        <taxon>Fungi</taxon>
        <taxon>Fungi incertae sedis</taxon>
        <taxon>Zoopagomycota</taxon>
        <taxon>Kickxellomycotina</taxon>
        <taxon>Harpellomycetes</taxon>
        <taxon>Harpellales</taxon>
        <taxon>Legeriomycetaceae</taxon>
        <taxon>Smittium</taxon>
    </lineage>
</organism>
<dbReference type="InterPro" id="IPR039900">
    <property type="entry name" value="Pat1-like"/>
</dbReference>
<gene>
    <name evidence="8" type="ORF">AYI70_g5288</name>
</gene>
<dbReference type="GO" id="GO:0033962">
    <property type="term" value="P:P-body assembly"/>
    <property type="evidence" value="ECO:0007669"/>
    <property type="project" value="TreeGrafter"/>
</dbReference>
<evidence type="ECO:0000256" key="6">
    <source>
        <dbReference type="ARBA" id="ARBA00023242"/>
    </source>
</evidence>
<dbReference type="InterPro" id="IPR019167">
    <property type="entry name" value="PAT1_dom"/>
</dbReference>
<keyword evidence="9" id="KW-1185">Reference proteome</keyword>
<accession>A0A1R1XV97</accession>
<evidence type="ECO:0000313" key="8">
    <source>
        <dbReference type="EMBL" id="OMJ18560.1"/>
    </source>
</evidence>
<evidence type="ECO:0000256" key="4">
    <source>
        <dbReference type="ARBA" id="ARBA00022490"/>
    </source>
</evidence>